<keyword evidence="2 5" id="KW-0238">DNA-binding</keyword>
<name>A0A2T1A4R9_9ACTN</name>
<evidence type="ECO:0000256" key="3">
    <source>
        <dbReference type="ARBA" id="ARBA00023163"/>
    </source>
</evidence>
<dbReference type="SMART" id="SM00345">
    <property type="entry name" value="HTH_GNTR"/>
    <property type="match status" value="1"/>
</dbReference>
<protein>
    <submittedName>
        <fullName evidence="5">DNA-binding GntR family transcriptional regulator</fullName>
    </submittedName>
</protein>
<accession>A0A2T1A4R9</accession>
<dbReference type="GO" id="GO:0003677">
    <property type="term" value="F:DNA binding"/>
    <property type="evidence" value="ECO:0007669"/>
    <property type="project" value="UniProtKB-KW"/>
</dbReference>
<dbReference type="SMART" id="SM00895">
    <property type="entry name" value="FCD"/>
    <property type="match status" value="1"/>
</dbReference>
<dbReference type="InterPro" id="IPR036388">
    <property type="entry name" value="WH-like_DNA-bd_sf"/>
</dbReference>
<dbReference type="Gene3D" id="1.20.120.530">
    <property type="entry name" value="GntR ligand-binding domain-like"/>
    <property type="match status" value="1"/>
</dbReference>
<dbReference type="SUPFAM" id="SSF46785">
    <property type="entry name" value="Winged helix' DNA-binding domain"/>
    <property type="match status" value="1"/>
</dbReference>
<evidence type="ECO:0000313" key="6">
    <source>
        <dbReference type="Proteomes" id="UP000237752"/>
    </source>
</evidence>
<dbReference type="OrthoDB" id="8680240at2"/>
<dbReference type="Pfam" id="PF07729">
    <property type="entry name" value="FCD"/>
    <property type="match status" value="1"/>
</dbReference>
<dbReference type="InterPro" id="IPR036390">
    <property type="entry name" value="WH_DNA-bd_sf"/>
</dbReference>
<dbReference type="PANTHER" id="PTHR43537:SF24">
    <property type="entry name" value="GLUCONATE OPERON TRANSCRIPTIONAL REPRESSOR"/>
    <property type="match status" value="1"/>
</dbReference>
<evidence type="ECO:0000313" key="5">
    <source>
        <dbReference type="EMBL" id="PRZ43600.1"/>
    </source>
</evidence>
<keyword evidence="3" id="KW-0804">Transcription</keyword>
<dbReference type="InterPro" id="IPR008920">
    <property type="entry name" value="TF_FadR/GntR_C"/>
</dbReference>
<dbReference type="CDD" id="cd07377">
    <property type="entry name" value="WHTH_GntR"/>
    <property type="match status" value="1"/>
</dbReference>
<keyword evidence="6" id="KW-1185">Reference proteome</keyword>
<gene>
    <name evidence="5" type="ORF">CLV47_102290</name>
</gene>
<dbReference type="PROSITE" id="PS50949">
    <property type="entry name" value="HTH_GNTR"/>
    <property type="match status" value="1"/>
</dbReference>
<comment type="caution">
    <text evidence="5">The sequence shown here is derived from an EMBL/GenBank/DDBJ whole genome shotgun (WGS) entry which is preliminary data.</text>
</comment>
<proteinExistence type="predicted"/>
<feature type="domain" description="HTH gntR-type" evidence="4">
    <location>
        <begin position="9"/>
        <end position="76"/>
    </location>
</feature>
<dbReference type="PANTHER" id="PTHR43537">
    <property type="entry name" value="TRANSCRIPTIONAL REGULATOR, GNTR FAMILY"/>
    <property type="match status" value="1"/>
</dbReference>
<keyword evidence="1" id="KW-0805">Transcription regulation</keyword>
<evidence type="ECO:0000256" key="1">
    <source>
        <dbReference type="ARBA" id="ARBA00023015"/>
    </source>
</evidence>
<reference evidence="5 6" key="1">
    <citation type="submission" date="2018-03" db="EMBL/GenBank/DDBJ databases">
        <title>Genomic Encyclopedia of Archaeal and Bacterial Type Strains, Phase II (KMG-II): from individual species to whole genera.</title>
        <authorList>
            <person name="Goeker M."/>
        </authorList>
    </citation>
    <scope>NUCLEOTIDE SEQUENCE [LARGE SCALE GENOMIC DNA]</scope>
    <source>
        <strain evidence="5 6">DSM 100065</strain>
    </source>
</reference>
<dbReference type="SUPFAM" id="SSF48008">
    <property type="entry name" value="GntR ligand-binding domain-like"/>
    <property type="match status" value="1"/>
</dbReference>
<dbReference type="EMBL" id="PVUE01000002">
    <property type="protein sequence ID" value="PRZ43600.1"/>
    <property type="molecule type" value="Genomic_DNA"/>
</dbReference>
<dbReference type="Gene3D" id="1.10.10.10">
    <property type="entry name" value="Winged helix-like DNA-binding domain superfamily/Winged helix DNA-binding domain"/>
    <property type="match status" value="1"/>
</dbReference>
<evidence type="ECO:0000256" key="2">
    <source>
        <dbReference type="ARBA" id="ARBA00023125"/>
    </source>
</evidence>
<sequence>MSKYETVPANASAHVATQVHAMITRGEFLPGQQIRQENLATRLGVSRVPVREALKVLENEGIVTHEPYVGYTVTKLKLSYLREAYYMREAVENSLLRKSPRPSADVIRELNEINDRVANGFESGGVAAVIEANHDFHFAMFRASGLDFMVRELERLWRLTSAYRFVHRYDAQFRERMVADHHEQIDAFENGDVEHLIELLVGHRNLTLEQTELGLAPMMQ</sequence>
<dbReference type="InterPro" id="IPR000524">
    <property type="entry name" value="Tscrpt_reg_HTH_GntR"/>
</dbReference>
<dbReference type="Proteomes" id="UP000237752">
    <property type="component" value="Unassembled WGS sequence"/>
</dbReference>
<dbReference type="RefSeq" id="WP_106347745.1">
    <property type="nucleotide sequence ID" value="NZ_PVUE01000002.1"/>
</dbReference>
<dbReference type="Pfam" id="PF00392">
    <property type="entry name" value="GntR"/>
    <property type="match status" value="1"/>
</dbReference>
<dbReference type="AlphaFoldDB" id="A0A2T1A4R9"/>
<dbReference type="PRINTS" id="PR00035">
    <property type="entry name" value="HTHGNTR"/>
</dbReference>
<evidence type="ECO:0000259" key="4">
    <source>
        <dbReference type="PROSITE" id="PS50949"/>
    </source>
</evidence>
<dbReference type="GO" id="GO:0003700">
    <property type="term" value="F:DNA-binding transcription factor activity"/>
    <property type="evidence" value="ECO:0007669"/>
    <property type="project" value="InterPro"/>
</dbReference>
<dbReference type="InterPro" id="IPR011711">
    <property type="entry name" value="GntR_C"/>
</dbReference>
<organism evidence="5 6">
    <name type="scientific">Antricoccus suffuscus</name>
    <dbReference type="NCBI Taxonomy" id="1629062"/>
    <lineage>
        <taxon>Bacteria</taxon>
        <taxon>Bacillati</taxon>
        <taxon>Actinomycetota</taxon>
        <taxon>Actinomycetes</taxon>
        <taxon>Geodermatophilales</taxon>
        <taxon>Antricoccaceae</taxon>
        <taxon>Antricoccus</taxon>
    </lineage>
</organism>